<accession>A0A9D1LQR2</accession>
<keyword evidence="3" id="KW-0408">Iron</keyword>
<dbReference type="InterPro" id="IPR007197">
    <property type="entry name" value="rSAM"/>
</dbReference>
<evidence type="ECO:0000313" key="7">
    <source>
        <dbReference type="Proteomes" id="UP000824123"/>
    </source>
</evidence>
<evidence type="ECO:0000259" key="5">
    <source>
        <dbReference type="PROSITE" id="PS51918"/>
    </source>
</evidence>
<dbReference type="GO" id="GO:0046872">
    <property type="term" value="F:metal ion binding"/>
    <property type="evidence" value="ECO:0007669"/>
    <property type="project" value="UniProtKB-KW"/>
</dbReference>
<dbReference type="InterPro" id="IPR058240">
    <property type="entry name" value="rSAM_sf"/>
</dbReference>
<dbReference type="Pfam" id="PF04055">
    <property type="entry name" value="Radical_SAM"/>
    <property type="match status" value="1"/>
</dbReference>
<dbReference type="GO" id="GO:0051536">
    <property type="term" value="F:iron-sulfur cluster binding"/>
    <property type="evidence" value="ECO:0007669"/>
    <property type="project" value="UniProtKB-KW"/>
</dbReference>
<dbReference type="SUPFAM" id="SSF102114">
    <property type="entry name" value="Radical SAM enzymes"/>
    <property type="match status" value="1"/>
</dbReference>
<dbReference type="Gene3D" id="3.20.20.70">
    <property type="entry name" value="Aldolase class I"/>
    <property type="match status" value="1"/>
</dbReference>
<dbReference type="CDD" id="cd01335">
    <property type="entry name" value="Radical_SAM"/>
    <property type="match status" value="1"/>
</dbReference>
<dbReference type="SFLD" id="SFLDS00029">
    <property type="entry name" value="Radical_SAM"/>
    <property type="match status" value="1"/>
</dbReference>
<dbReference type="InterPro" id="IPR050377">
    <property type="entry name" value="Radical_SAM_PqqE_MftC-like"/>
</dbReference>
<dbReference type="SFLD" id="SFLDG01067">
    <property type="entry name" value="SPASM/twitch_domain_containing"/>
    <property type="match status" value="1"/>
</dbReference>
<comment type="caution">
    <text evidence="6">The sequence shown here is derived from an EMBL/GenBank/DDBJ whole genome shotgun (WGS) entry which is preliminary data.</text>
</comment>
<proteinExistence type="predicted"/>
<evidence type="ECO:0000256" key="3">
    <source>
        <dbReference type="ARBA" id="ARBA00023004"/>
    </source>
</evidence>
<reference evidence="6" key="2">
    <citation type="journal article" date="2021" name="PeerJ">
        <title>Extensive microbial diversity within the chicken gut microbiome revealed by metagenomics and culture.</title>
        <authorList>
            <person name="Gilroy R."/>
            <person name="Ravi A."/>
            <person name="Getino M."/>
            <person name="Pursley I."/>
            <person name="Horton D.L."/>
            <person name="Alikhan N.F."/>
            <person name="Baker D."/>
            <person name="Gharbi K."/>
            <person name="Hall N."/>
            <person name="Watson M."/>
            <person name="Adriaenssens E.M."/>
            <person name="Foster-Nyarko E."/>
            <person name="Jarju S."/>
            <person name="Secka A."/>
            <person name="Antonio M."/>
            <person name="Oren A."/>
            <person name="Chaudhuri R.R."/>
            <person name="La Ragione R."/>
            <person name="Hildebrand F."/>
            <person name="Pallen M.J."/>
        </authorList>
    </citation>
    <scope>NUCLEOTIDE SEQUENCE</scope>
    <source>
        <strain evidence="6">ChiSxjej2B14-8506</strain>
    </source>
</reference>
<sequence length="457" mass="51714">MRFACATKRYAPRIWNDRAGFFDRETFRLIPVAQEARGVLMGLDANTDFDSYAVLPRDRRTLQRFIHDGYACLCAESAPLSPFQRPRCVDTPYIRELHWAVTGRCNLMCRHCFMCSPQGKYGQTDRADMLRVMSMLEAANVACVSLTGGEPLLYPHLRELIAGLSAKGIAVNEVVTNGVLLDEELLRFLREHDQKPMFQISLDGVGMHDHMRGIEGAEQKALRAIEICTQHGFFTAVTSVFSRENIDTLEACYEQMKRLRVSAWLIGRAQTTGLWKGGPMALSTDEMGRALLRLQRRWLEDGRPIYILMEKFFEASPAASTHAQSVASYMPDDLECAETRDRLFLLPDGRLLPCPGFAGTALEAQMPRIQDADLRSLRADSALARFCAQTRRERYNANPECQKCEWFSQCGMGCRAYALTENGGIMRKDIGMCEMYRDGWRARFLAAQTEYGGHKHG</sequence>
<gene>
    <name evidence="6" type="ORF">IAC59_03705</name>
</gene>
<dbReference type="NCBIfam" id="TIGR04085">
    <property type="entry name" value="rSAM_more_4Fe4S"/>
    <property type="match status" value="1"/>
</dbReference>
<dbReference type="SFLD" id="SFLDG01386">
    <property type="entry name" value="main_SPASM_domain-containing"/>
    <property type="match status" value="1"/>
</dbReference>
<keyword evidence="4" id="KW-0411">Iron-sulfur</keyword>
<dbReference type="EMBL" id="DVNK01000027">
    <property type="protein sequence ID" value="HIU46349.1"/>
    <property type="molecule type" value="Genomic_DNA"/>
</dbReference>
<evidence type="ECO:0000256" key="4">
    <source>
        <dbReference type="ARBA" id="ARBA00023014"/>
    </source>
</evidence>
<evidence type="ECO:0000256" key="1">
    <source>
        <dbReference type="ARBA" id="ARBA00022691"/>
    </source>
</evidence>
<feature type="domain" description="Radical SAM core" evidence="5">
    <location>
        <begin position="89"/>
        <end position="355"/>
    </location>
</feature>
<name>A0A9D1LQR2_9FIRM</name>
<dbReference type="PANTHER" id="PTHR11228:SF7">
    <property type="entry name" value="PQQA PEPTIDE CYCLASE"/>
    <property type="match status" value="1"/>
</dbReference>
<dbReference type="InterPro" id="IPR013785">
    <property type="entry name" value="Aldolase_TIM"/>
</dbReference>
<organism evidence="6 7">
    <name type="scientific">Candidatus Fimadaptatus faecigallinarum</name>
    <dbReference type="NCBI Taxonomy" id="2840814"/>
    <lineage>
        <taxon>Bacteria</taxon>
        <taxon>Bacillati</taxon>
        <taxon>Bacillota</taxon>
        <taxon>Clostridia</taxon>
        <taxon>Eubacteriales</taxon>
        <taxon>Candidatus Fimadaptatus</taxon>
    </lineage>
</organism>
<keyword evidence="1" id="KW-0949">S-adenosyl-L-methionine</keyword>
<keyword evidence="2" id="KW-0479">Metal-binding</keyword>
<dbReference type="PANTHER" id="PTHR11228">
    <property type="entry name" value="RADICAL SAM DOMAIN PROTEIN"/>
    <property type="match status" value="1"/>
</dbReference>
<dbReference type="GO" id="GO:0003824">
    <property type="term" value="F:catalytic activity"/>
    <property type="evidence" value="ECO:0007669"/>
    <property type="project" value="InterPro"/>
</dbReference>
<dbReference type="InterPro" id="IPR023885">
    <property type="entry name" value="4Fe4S-binding_SPASM_dom"/>
</dbReference>
<reference evidence="6" key="1">
    <citation type="submission" date="2020-10" db="EMBL/GenBank/DDBJ databases">
        <authorList>
            <person name="Gilroy R."/>
        </authorList>
    </citation>
    <scope>NUCLEOTIDE SEQUENCE</scope>
    <source>
        <strain evidence="6">ChiSxjej2B14-8506</strain>
    </source>
</reference>
<dbReference type="AlphaFoldDB" id="A0A9D1LQR2"/>
<dbReference type="Proteomes" id="UP000824123">
    <property type="component" value="Unassembled WGS sequence"/>
</dbReference>
<dbReference type="PROSITE" id="PS51918">
    <property type="entry name" value="RADICAL_SAM"/>
    <property type="match status" value="1"/>
</dbReference>
<protein>
    <submittedName>
        <fullName evidence="6">Radical SAM protein</fullName>
    </submittedName>
</protein>
<evidence type="ECO:0000256" key="2">
    <source>
        <dbReference type="ARBA" id="ARBA00022723"/>
    </source>
</evidence>
<evidence type="ECO:0000313" key="6">
    <source>
        <dbReference type="EMBL" id="HIU46349.1"/>
    </source>
</evidence>